<dbReference type="PANTHER" id="PTHR42973:SF39">
    <property type="entry name" value="FAD-BINDING PCMH-TYPE DOMAIN-CONTAINING PROTEIN"/>
    <property type="match status" value="1"/>
</dbReference>
<dbReference type="Proteomes" id="UP000703269">
    <property type="component" value="Unassembled WGS sequence"/>
</dbReference>
<dbReference type="InterPro" id="IPR016166">
    <property type="entry name" value="FAD-bd_PCMH"/>
</dbReference>
<evidence type="ECO:0000256" key="4">
    <source>
        <dbReference type="ARBA" id="ARBA00022827"/>
    </source>
</evidence>
<evidence type="ECO:0000259" key="6">
    <source>
        <dbReference type="PROSITE" id="PS51387"/>
    </source>
</evidence>
<protein>
    <submittedName>
        <fullName evidence="7">FAD-binding oxidoreductase</fullName>
    </submittedName>
</protein>
<accession>A0A9P3GKF4</accession>
<dbReference type="OrthoDB" id="415825at2759"/>
<evidence type="ECO:0000256" key="3">
    <source>
        <dbReference type="ARBA" id="ARBA00022630"/>
    </source>
</evidence>
<evidence type="ECO:0000313" key="8">
    <source>
        <dbReference type="Proteomes" id="UP000703269"/>
    </source>
</evidence>
<organism evidence="7 8">
    <name type="scientific">Phanerochaete sordida</name>
    <dbReference type="NCBI Taxonomy" id="48140"/>
    <lineage>
        <taxon>Eukaryota</taxon>
        <taxon>Fungi</taxon>
        <taxon>Dikarya</taxon>
        <taxon>Basidiomycota</taxon>
        <taxon>Agaricomycotina</taxon>
        <taxon>Agaricomycetes</taxon>
        <taxon>Polyporales</taxon>
        <taxon>Phanerochaetaceae</taxon>
        <taxon>Phanerochaete</taxon>
    </lineage>
</organism>
<name>A0A9P3GKF4_9APHY</name>
<dbReference type="InterPro" id="IPR016169">
    <property type="entry name" value="FAD-bd_PCMH_sub2"/>
</dbReference>
<dbReference type="SUPFAM" id="SSF56176">
    <property type="entry name" value="FAD-binding/transporter-associated domain-like"/>
    <property type="match status" value="1"/>
</dbReference>
<reference evidence="7 8" key="1">
    <citation type="submission" date="2021-08" db="EMBL/GenBank/DDBJ databases">
        <title>Draft Genome Sequence of Phanerochaete sordida strain YK-624.</title>
        <authorList>
            <person name="Mori T."/>
            <person name="Dohra H."/>
            <person name="Suzuki T."/>
            <person name="Kawagishi H."/>
            <person name="Hirai H."/>
        </authorList>
    </citation>
    <scope>NUCLEOTIDE SEQUENCE [LARGE SCALE GENOMIC DNA]</scope>
    <source>
        <strain evidence="7 8">YK-624</strain>
    </source>
</reference>
<dbReference type="Pfam" id="PF01565">
    <property type="entry name" value="FAD_binding_4"/>
    <property type="match status" value="1"/>
</dbReference>
<comment type="similarity">
    <text evidence="2">Belongs to the oxygen-dependent FAD-linked oxidoreductase family.</text>
</comment>
<evidence type="ECO:0000256" key="2">
    <source>
        <dbReference type="ARBA" id="ARBA00005466"/>
    </source>
</evidence>
<gene>
    <name evidence="7" type="ORF">PsYK624_137540</name>
</gene>
<dbReference type="AlphaFoldDB" id="A0A9P3GKF4"/>
<comment type="cofactor">
    <cofactor evidence="1">
        <name>FAD</name>
        <dbReference type="ChEBI" id="CHEBI:57692"/>
    </cofactor>
</comment>
<feature type="domain" description="FAD-binding PCMH-type" evidence="6">
    <location>
        <begin position="33"/>
        <end position="203"/>
    </location>
</feature>
<dbReference type="InterPro" id="IPR050416">
    <property type="entry name" value="FAD-linked_Oxidoreductase"/>
</dbReference>
<dbReference type="Gene3D" id="3.30.465.10">
    <property type="match status" value="1"/>
</dbReference>
<dbReference type="InterPro" id="IPR036318">
    <property type="entry name" value="FAD-bd_PCMH-like_sf"/>
</dbReference>
<sequence>MGANILDVFPQDQVLTPESGTAYDEAIRRWADNAQRPAKYVVLPKSPAEVAKAIRFAVANGLELAIRGGGHSCSGASSSEDLVIDLRHFAGVSVDAERRLLTVGGGAIWETVDREAAKFGLATVGGTVNHTGVGGLTLGGGYGWLTGDHGLALDNVVQAEVVIASGEVLTCSKTENADLFWAIRGGGSNFGVVTSFVFKAYPQINTVWSGLTVFAPEKLPAIIRAAQKLSQQLPKGRSSAIIFSCPPPAHTPAVAFIPFFNGPQAEGRALFKPVLDLGPLADMTKELRYEEQNGMFNEVATHGERKLMKSAYLGVQIDEGILTNLWREWVALLEAYPDLKPSIVVLDLHPFQKLMEVPFEATAFAGRGPLYNLTMMMRWTDPELDVMVRQWASERAQEIRAAESARAGTDTRGYANCGMGNESARTDIFGANYERLTAVKAKYDPQMVFRKWFPITPKEHMGNGLA</sequence>
<keyword evidence="5" id="KW-0560">Oxidoreductase</keyword>
<dbReference type="EMBL" id="BPQB01000073">
    <property type="protein sequence ID" value="GJE97533.1"/>
    <property type="molecule type" value="Genomic_DNA"/>
</dbReference>
<dbReference type="PANTHER" id="PTHR42973">
    <property type="entry name" value="BINDING OXIDOREDUCTASE, PUTATIVE (AFU_ORTHOLOGUE AFUA_1G17690)-RELATED"/>
    <property type="match status" value="1"/>
</dbReference>
<keyword evidence="3" id="KW-0285">Flavoprotein</keyword>
<dbReference type="GO" id="GO:0071949">
    <property type="term" value="F:FAD binding"/>
    <property type="evidence" value="ECO:0007669"/>
    <property type="project" value="InterPro"/>
</dbReference>
<dbReference type="PROSITE" id="PS51387">
    <property type="entry name" value="FAD_PCMH"/>
    <property type="match status" value="1"/>
</dbReference>
<dbReference type="InterPro" id="IPR006094">
    <property type="entry name" value="Oxid_FAD_bind_N"/>
</dbReference>
<evidence type="ECO:0000256" key="1">
    <source>
        <dbReference type="ARBA" id="ARBA00001974"/>
    </source>
</evidence>
<dbReference type="GO" id="GO:0016491">
    <property type="term" value="F:oxidoreductase activity"/>
    <property type="evidence" value="ECO:0007669"/>
    <property type="project" value="UniProtKB-KW"/>
</dbReference>
<dbReference type="Gene3D" id="3.30.43.10">
    <property type="entry name" value="Uridine Diphospho-n-acetylenolpyruvylglucosamine Reductase, domain 2"/>
    <property type="match status" value="1"/>
</dbReference>
<dbReference type="InterPro" id="IPR012951">
    <property type="entry name" value="BBE"/>
</dbReference>
<evidence type="ECO:0000313" key="7">
    <source>
        <dbReference type="EMBL" id="GJE97533.1"/>
    </source>
</evidence>
<keyword evidence="8" id="KW-1185">Reference proteome</keyword>
<dbReference type="Gene3D" id="3.40.462.20">
    <property type="match status" value="1"/>
</dbReference>
<proteinExistence type="inferred from homology"/>
<comment type="caution">
    <text evidence="7">The sequence shown here is derived from an EMBL/GenBank/DDBJ whole genome shotgun (WGS) entry which is preliminary data.</text>
</comment>
<evidence type="ECO:0000256" key="5">
    <source>
        <dbReference type="ARBA" id="ARBA00023002"/>
    </source>
</evidence>
<dbReference type="Pfam" id="PF08031">
    <property type="entry name" value="BBE"/>
    <property type="match status" value="1"/>
</dbReference>
<keyword evidence="4" id="KW-0274">FAD</keyword>
<dbReference type="InterPro" id="IPR016167">
    <property type="entry name" value="FAD-bd_PCMH_sub1"/>
</dbReference>